<accession>A0A8C0WZ21</accession>
<protein>
    <submittedName>
        <fullName evidence="1">Uncharacterized protein</fullName>
    </submittedName>
</protein>
<reference evidence="1" key="1">
    <citation type="submission" date="2023-09" db="UniProtKB">
        <authorList>
            <consortium name="Ensembl"/>
        </authorList>
    </citation>
    <scope>IDENTIFICATION</scope>
</reference>
<sequence>MSILPEVIYMFNAIPIKIPMTFIKEIEKSTVKFIRKHRKPRIAKAILSQKNNAGGITIPDFKLYYKAVAIKTAWYWHKNRHEDQWNRIEDPDMKPHNYNQLVFDKGAKNIRWRNSSLFNKNCWENWLAVCKKLKLDPCISPYTKINSKWIKDLNIRPQTLKLIQERVGNTLELVGIGKNFLNETPAAQQLRDSIDKWDLIKLKSFCSSKEMVSKLKRTPTEWEKIFASYTSDKGLITRIYRELKKLNSPKTNEPIKKWASELNRTFSKEEIQMAKKHMKNAHHL</sequence>
<dbReference type="Ensembl" id="ENSCCNT00000024719.1">
    <property type="protein sequence ID" value="ENSCCNP00000019055.1"/>
    <property type="gene ID" value="ENSCCNG00000019198.1"/>
</dbReference>
<proteinExistence type="predicted"/>
<organism evidence="1">
    <name type="scientific">Castor canadensis</name>
    <name type="common">American beaver</name>
    <dbReference type="NCBI Taxonomy" id="51338"/>
    <lineage>
        <taxon>Eukaryota</taxon>
        <taxon>Metazoa</taxon>
        <taxon>Chordata</taxon>
        <taxon>Craniata</taxon>
        <taxon>Vertebrata</taxon>
        <taxon>Euteleostomi</taxon>
        <taxon>Mammalia</taxon>
        <taxon>Eutheria</taxon>
        <taxon>Euarchontoglires</taxon>
        <taxon>Glires</taxon>
        <taxon>Rodentia</taxon>
        <taxon>Castorimorpha</taxon>
        <taxon>Castoridae</taxon>
        <taxon>Castor</taxon>
    </lineage>
</organism>
<name>A0A8C0WZ21_CASCN</name>
<dbReference type="AlphaFoldDB" id="A0A8C0WZ21"/>
<evidence type="ECO:0000313" key="1">
    <source>
        <dbReference type="Ensembl" id="ENSCCNP00000019055.1"/>
    </source>
</evidence>
<dbReference type="PANTHER" id="PTHR19446">
    <property type="entry name" value="REVERSE TRANSCRIPTASES"/>
    <property type="match status" value="1"/>
</dbReference>